<evidence type="ECO:0000313" key="2">
    <source>
        <dbReference type="Proteomes" id="UP001157502"/>
    </source>
</evidence>
<dbReference type="Proteomes" id="UP001157502">
    <property type="component" value="Chromosome 10"/>
</dbReference>
<keyword evidence="2" id="KW-1185">Reference proteome</keyword>
<dbReference type="EMBL" id="CM055737">
    <property type="protein sequence ID" value="KAJ8005561.1"/>
    <property type="molecule type" value="Genomic_DNA"/>
</dbReference>
<sequence>MFQDQLKEKVRPLINLIDDMRSLGIGEELNLPTIVVVGDQSSGKSSVLEALSGVALPRGTGIVTRCPLLLQLCNDQHTSWKAKISYRDISYEFTEPLEVGSHVKEAQDELAGNEDGICEELITLKIMSSKVCDLTLIDLPGIARVAVKGQPEDIAERIKCLINNYIEKEEIIILVVVPCNIDIATTEALLLAQKVDPEGTRTLGILTKPDLIDPGAEKTVFNIVKNKTIPLNLGYVIVKCRGQKQIDDNMSIVDAIEDEQEFFRKHSHFSSLDEKITIGNLSKKLTVTLVEHIKKSLPEISEKIKNMLGDVRNELNKLKREPPQDNPEKKNHLIKVIKEFNEKITQLSYGDSFSQENLFKTIESIQDLLSKTARERIAEQFQMEMLVYTQDELFNIQNELEEYTTDYTDHDQRTNYPKLLKAYYEIVVQRLGDQVPMLIVYFILKEGAKNLCSEMLSLLCNSNMDEVLREDPNIEMNRRKLKSLLDNILLADEKLSNF</sequence>
<gene>
    <name evidence="1" type="ORF">DPEC_G00119220</name>
</gene>
<name>A0ACC2GPI6_DALPE</name>
<protein>
    <submittedName>
        <fullName evidence="1">Uncharacterized protein</fullName>
    </submittedName>
</protein>
<comment type="caution">
    <text evidence="1">The sequence shown here is derived from an EMBL/GenBank/DDBJ whole genome shotgun (WGS) entry which is preliminary data.</text>
</comment>
<reference evidence="1" key="1">
    <citation type="submission" date="2021-05" db="EMBL/GenBank/DDBJ databases">
        <authorList>
            <person name="Pan Q."/>
            <person name="Jouanno E."/>
            <person name="Zahm M."/>
            <person name="Klopp C."/>
            <person name="Cabau C."/>
            <person name="Louis A."/>
            <person name="Berthelot C."/>
            <person name="Parey E."/>
            <person name="Roest Crollius H."/>
            <person name="Montfort J."/>
            <person name="Robinson-Rechavi M."/>
            <person name="Bouchez O."/>
            <person name="Lampietro C."/>
            <person name="Lopez Roques C."/>
            <person name="Donnadieu C."/>
            <person name="Postlethwait J."/>
            <person name="Bobe J."/>
            <person name="Dillon D."/>
            <person name="Chandos A."/>
            <person name="von Hippel F."/>
            <person name="Guiguen Y."/>
        </authorList>
    </citation>
    <scope>NUCLEOTIDE SEQUENCE</scope>
    <source>
        <strain evidence="1">YG-Jan2019</strain>
    </source>
</reference>
<evidence type="ECO:0000313" key="1">
    <source>
        <dbReference type="EMBL" id="KAJ8005561.1"/>
    </source>
</evidence>
<accession>A0ACC2GPI6</accession>
<organism evidence="1 2">
    <name type="scientific">Dallia pectoralis</name>
    <name type="common">Alaska blackfish</name>
    <dbReference type="NCBI Taxonomy" id="75939"/>
    <lineage>
        <taxon>Eukaryota</taxon>
        <taxon>Metazoa</taxon>
        <taxon>Chordata</taxon>
        <taxon>Craniata</taxon>
        <taxon>Vertebrata</taxon>
        <taxon>Euteleostomi</taxon>
        <taxon>Actinopterygii</taxon>
        <taxon>Neopterygii</taxon>
        <taxon>Teleostei</taxon>
        <taxon>Protacanthopterygii</taxon>
        <taxon>Esociformes</taxon>
        <taxon>Umbridae</taxon>
        <taxon>Dallia</taxon>
    </lineage>
</organism>
<proteinExistence type="predicted"/>